<comment type="caution">
    <text evidence="1">The sequence shown here is derived from an EMBL/GenBank/DDBJ whole genome shotgun (WGS) entry which is preliminary data.</text>
</comment>
<accession>A0A3E2BQ00</accession>
<sequence length="291" mass="32992">MQLIPLSLFLLFLEFVLPASLKSAVVLPGDEFHPGWKKSDRLITFTRADLYNYIDGGAELFLEFGFEKLYIQRYRSGENELSLEIYEMESPEAALGVYLAKCGQETPVEGLAARNSGEESQFTILRERYFIHINNFEGQKGLLPVMVALARAALQSLPPDRPITLLDHLPRENLIKNSERLIRGPYALQPIFTFGEGDILLLEGKVFGVVGNYRDEKGNITTRIIIPYPDETRARAALHHLQQNFDPYHKILETGPSGFVFIDYQQKFGQVTLKSSILDIRINLANRPSAF</sequence>
<dbReference type="AlphaFoldDB" id="A0A3E2BQ00"/>
<dbReference type="InterPro" id="IPR046534">
    <property type="entry name" value="DUF6599"/>
</dbReference>
<dbReference type="Pfam" id="PF20244">
    <property type="entry name" value="DUF6599"/>
    <property type="match status" value="1"/>
</dbReference>
<dbReference type="Proteomes" id="UP000257323">
    <property type="component" value="Unassembled WGS sequence"/>
</dbReference>
<evidence type="ECO:0000313" key="1">
    <source>
        <dbReference type="EMBL" id="RFT16784.1"/>
    </source>
</evidence>
<reference evidence="1 2" key="1">
    <citation type="submission" date="2018-08" db="EMBL/GenBank/DDBJ databases">
        <title>Genome analysis of the thermophilic bacterium of the candidate phylum Aminicenantes from deep subsurface aquifer revealed its physiology and ecological role.</title>
        <authorList>
            <person name="Kadnikov V.V."/>
            <person name="Mardanov A.V."/>
            <person name="Beletsky A.V."/>
            <person name="Karnachuk O.V."/>
            <person name="Ravin N.V."/>
        </authorList>
    </citation>
    <scope>NUCLEOTIDE SEQUENCE [LARGE SCALE GENOMIC DNA]</scope>
    <source>
        <strain evidence="1">BY38</strain>
    </source>
</reference>
<dbReference type="EMBL" id="QUAH01000002">
    <property type="protein sequence ID" value="RFT16784.1"/>
    <property type="molecule type" value="Genomic_DNA"/>
</dbReference>
<gene>
    <name evidence="1" type="ORF">OP8BY_1397</name>
</gene>
<organism evidence="1 2">
    <name type="scientific">Candidatus Saccharicenans subterraneus</name>
    <dbReference type="NCBI Taxonomy" id="2508984"/>
    <lineage>
        <taxon>Bacteria</taxon>
        <taxon>Candidatus Aminicenantota</taxon>
        <taxon>Candidatus Aminicenantia</taxon>
        <taxon>Candidatus Aminicenantales</taxon>
        <taxon>Candidatus Saccharicenantaceae</taxon>
        <taxon>Candidatus Saccharicenans</taxon>
    </lineage>
</organism>
<protein>
    <submittedName>
        <fullName evidence="1">Uncharacterized protein</fullName>
    </submittedName>
</protein>
<proteinExistence type="predicted"/>
<name>A0A3E2BQ00_9BACT</name>
<evidence type="ECO:0000313" key="2">
    <source>
        <dbReference type="Proteomes" id="UP000257323"/>
    </source>
</evidence>